<keyword evidence="3" id="KW-1185">Reference proteome</keyword>
<reference evidence="2 3" key="1">
    <citation type="submission" date="2019-08" db="EMBL/GenBank/DDBJ databases">
        <authorList>
            <person name="Peeters C."/>
        </authorList>
    </citation>
    <scope>NUCLEOTIDE SEQUENCE [LARGE SCALE GENOMIC DNA]</scope>
    <source>
        <strain evidence="2 3">LMG 31111</strain>
    </source>
</reference>
<dbReference type="Proteomes" id="UP000383971">
    <property type="component" value="Unassembled WGS sequence"/>
</dbReference>
<organism evidence="2 3">
    <name type="scientific">Pandoraea communis</name>
    <dbReference type="NCBI Taxonomy" id="2508297"/>
    <lineage>
        <taxon>Bacteria</taxon>
        <taxon>Pseudomonadati</taxon>
        <taxon>Pseudomonadota</taxon>
        <taxon>Betaproteobacteria</taxon>
        <taxon>Burkholderiales</taxon>
        <taxon>Burkholderiaceae</taxon>
        <taxon>Pandoraea</taxon>
    </lineage>
</organism>
<proteinExistence type="predicted"/>
<evidence type="ECO:0000313" key="3">
    <source>
        <dbReference type="Proteomes" id="UP000383971"/>
    </source>
</evidence>
<protein>
    <submittedName>
        <fullName evidence="2">Uncharacterized protein</fullName>
    </submittedName>
</protein>
<dbReference type="EMBL" id="CABPSE010000011">
    <property type="protein sequence ID" value="VVE22483.1"/>
    <property type="molecule type" value="Genomic_DNA"/>
</dbReference>
<evidence type="ECO:0000256" key="1">
    <source>
        <dbReference type="SAM" id="MobiDB-lite"/>
    </source>
</evidence>
<evidence type="ECO:0000313" key="2">
    <source>
        <dbReference type="EMBL" id="VVE22483.1"/>
    </source>
</evidence>
<feature type="compositionally biased region" description="Polar residues" evidence="1">
    <location>
        <begin position="18"/>
        <end position="29"/>
    </location>
</feature>
<feature type="region of interest" description="Disordered" evidence="1">
    <location>
        <begin position="16"/>
        <end position="69"/>
    </location>
</feature>
<gene>
    <name evidence="2" type="ORF">PCO31111_03231</name>
</gene>
<accession>A0A5E4WEA8</accession>
<name>A0A5E4WEA8_9BURK</name>
<sequence>MPISLPNVVACCLGAPNPNETSPPSSGRTSLAGDVSAVSQRAQTSAGGSRAARHSAPGAAHEPTPGPSEIAMTPMAADWRGADIDHTDGRAQVEKPIRLWACDGIEPQSLSAIARATQDWIDTYGVNPAQLFCLGNERTRYGLIELGGHRFVVGPTATPAEAQVLTRLLKARPQIGAIFCVEPGAMQGPANADDPPREPSRAGYAERSISAYISGVIRQGRLDFDAADESVPQGPVKLDGGLSHVQFMEFIGMERFDAEIPRDVLWDAGRGVAAYMRENPGKIALVCSEHGISRPCAVIASAALQLENGETNVRVGLGKRVVEQRSRLSDHHINLAARSLDLIAEFARLLDILRNPGRGDLHQERKIHLLRARLPALATGRYADVDWAGDDARRTLATLLEDNFARVSPALASGGLPPGTALLWLGDEFNVQRGIRFLTPSYFSGHIDRISQEAIDPNDRNAIRLVTVDDEGLTCDNKYYDAASMADWYRQCRHRFSMMSNPVSRAPVVALLVREGERARLDLLFRDDAA</sequence>
<dbReference type="AlphaFoldDB" id="A0A5E4WEA8"/>
<feature type="compositionally biased region" description="Low complexity" evidence="1">
    <location>
        <begin position="45"/>
        <end position="61"/>
    </location>
</feature>